<proteinExistence type="inferred from homology"/>
<reference evidence="3" key="1">
    <citation type="journal article" date="2021" name="PeerJ">
        <title>Extensive microbial diversity within the chicken gut microbiome revealed by metagenomics and culture.</title>
        <authorList>
            <person name="Gilroy R."/>
            <person name="Ravi A."/>
            <person name="Getino M."/>
            <person name="Pursley I."/>
            <person name="Horton D.L."/>
            <person name="Alikhan N.F."/>
            <person name="Baker D."/>
            <person name="Gharbi K."/>
            <person name="Hall N."/>
            <person name="Watson M."/>
            <person name="Adriaenssens E.M."/>
            <person name="Foster-Nyarko E."/>
            <person name="Jarju S."/>
            <person name="Secka A."/>
            <person name="Antonio M."/>
            <person name="Oren A."/>
            <person name="Chaudhuri R.R."/>
            <person name="La Ragione R."/>
            <person name="Hildebrand F."/>
            <person name="Pallen M.J."/>
        </authorList>
    </citation>
    <scope>NUCLEOTIDE SEQUENCE</scope>
    <source>
        <strain evidence="3">CHK199-9574</strain>
    </source>
</reference>
<keyword evidence="2" id="KW-0460">Magnesium</keyword>
<dbReference type="EC" id="2.5.1.-" evidence="2"/>
<feature type="binding site" evidence="2">
    <location>
        <position position="66"/>
    </location>
    <ligand>
        <name>substrate</name>
    </ligand>
</feature>
<gene>
    <name evidence="3" type="primary">uppS</name>
    <name evidence="3" type="ORF">H9728_04705</name>
</gene>
<comment type="caution">
    <text evidence="3">The sequence shown here is derived from an EMBL/GenBank/DDBJ whole genome shotgun (WGS) entry which is preliminary data.</text>
</comment>
<reference evidence="3" key="2">
    <citation type="submission" date="2021-04" db="EMBL/GenBank/DDBJ databases">
        <authorList>
            <person name="Gilroy R."/>
        </authorList>
    </citation>
    <scope>NUCLEOTIDE SEQUENCE</scope>
    <source>
        <strain evidence="3">CHK199-9574</strain>
    </source>
</reference>
<feature type="binding site" evidence="2">
    <location>
        <position position="15"/>
    </location>
    <ligand>
        <name>Mg(2+)</name>
        <dbReference type="ChEBI" id="CHEBI:18420"/>
    </ligand>
</feature>
<feature type="binding site" evidence="2">
    <location>
        <position position="176"/>
    </location>
    <ligand>
        <name>substrate</name>
    </ligand>
</feature>
<comment type="subunit">
    <text evidence="2">Homodimer.</text>
</comment>
<keyword evidence="2" id="KW-0479">Metal-binding</keyword>
<dbReference type="InterPro" id="IPR018520">
    <property type="entry name" value="UPP_synth-like_CS"/>
</dbReference>
<dbReference type="Pfam" id="PF01255">
    <property type="entry name" value="Prenyltransf"/>
    <property type="match status" value="1"/>
</dbReference>
<protein>
    <recommendedName>
        <fullName evidence="2">Isoprenyl transferase</fullName>
        <ecNumber evidence="2">2.5.1.-</ecNumber>
    </recommendedName>
</protein>
<feature type="binding site" evidence="2">
    <location>
        <begin position="182"/>
        <end position="184"/>
    </location>
    <ligand>
        <name>substrate</name>
    </ligand>
</feature>
<feature type="active site" description="Proton acceptor" evidence="2">
    <location>
        <position position="63"/>
    </location>
</feature>
<feature type="binding site" evidence="2">
    <location>
        <position position="32"/>
    </location>
    <ligand>
        <name>substrate</name>
    </ligand>
</feature>
<feature type="binding site" evidence="2">
    <location>
        <begin position="60"/>
        <end position="62"/>
    </location>
    <ligand>
        <name>substrate</name>
    </ligand>
</feature>
<dbReference type="InterPro" id="IPR036424">
    <property type="entry name" value="UPP_synth-like_sf"/>
</dbReference>
<comment type="function">
    <text evidence="2">Catalyzes the condensation of isopentenyl diphosphate (IPP) with allylic pyrophosphates generating different type of terpenoids.</text>
</comment>
<name>A0A9D1Z8R4_9FIRM</name>
<dbReference type="GO" id="GO:0045547">
    <property type="term" value="F:ditrans,polycis-polyprenyl diphosphate synthase [(2E,6E)-farnesyl diphosphate specific] activity"/>
    <property type="evidence" value="ECO:0007669"/>
    <property type="project" value="TreeGrafter"/>
</dbReference>
<dbReference type="CDD" id="cd00475">
    <property type="entry name" value="Cis_IPPS"/>
    <property type="match status" value="1"/>
</dbReference>
<feature type="binding site" evidence="2">
    <location>
        <begin position="16"/>
        <end position="19"/>
    </location>
    <ligand>
        <name>substrate</name>
    </ligand>
</feature>
<evidence type="ECO:0000256" key="2">
    <source>
        <dbReference type="HAMAP-Rule" id="MF_01139"/>
    </source>
</evidence>
<dbReference type="AlphaFoldDB" id="A0A9D1Z8R4"/>
<dbReference type="SUPFAM" id="SSF64005">
    <property type="entry name" value="Undecaprenyl diphosphate synthase"/>
    <property type="match status" value="1"/>
</dbReference>
<feature type="binding site" evidence="2">
    <location>
        <position position="195"/>
    </location>
    <ligand>
        <name>Mg(2+)</name>
        <dbReference type="ChEBI" id="CHEBI:18420"/>
    </ligand>
</feature>
<dbReference type="GO" id="GO:0000287">
    <property type="term" value="F:magnesium ion binding"/>
    <property type="evidence" value="ECO:0007669"/>
    <property type="project" value="UniProtKB-UniRule"/>
</dbReference>
<evidence type="ECO:0000313" key="4">
    <source>
        <dbReference type="Proteomes" id="UP000824135"/>
    </source>
</evidence>
<dbReference type="Proteomes" id="UP000824135">
    <property type="component" value="Unassembled WGS sequence"/>
</dbReference>
<dbReference type="Gene3D" id="3.40.1180.10">
    <property type="entry name" value="Decaprenyl diphosphate synthase-like"/>
    <property type="match status" value="1"/>
</dbReference>
<dbReference type="EMBL" id="DXCO01000034">
    <property type="protein sequence ID" value="HIY78324.1"/>
    <property type="molecule type" value="Genomic_DNA"/>
</dbReference>
<accession>A0A9D1Z8R4</accession>
<dbReference type="GO" id="GO:0016094">
    <property type="term" value="P:polyprenol biosynthetic process"/>
    <property type="evidence" value="ECO:0007669"/>
    <property type="project" value="TreeGrafter"/>
</dbReference>
<comment type="similarity">
    <text evidence="2">Belongs to the UPP synthase family.</text>
</comment>
<feature type="active site" evidence="2">
    <location>
        <position position="15"/>
    </location>
</feature>
<dbReference type="NCBIfam" id="TIGR00055">
    <property type="entry name" value="uppS"/>
    <property type="match status" value="1"/>
</dbReference>
<evidence type="ECO:0000256" key="1">
    <source>
        <dbReference type="ARBA" id="ARBA00022679"/>
    </source>
</evidence>
<dbReference type="PANTHER" id="PTHR10291">
    <property type="entry name" value="DEHYDRODOLICHYL DIPHOSPHATE SYNTHASE FAMILY MEMBER"/>
    <property type="match status" value="1"/>
</dbReference>
<dbReference type="HAMAP" id="MF_01139">
    <property type="entry name" value="ISPT"/>
    <property type="match status" value="1"/>
</dbReference>
<dbReference type="PROSITE" id="PS01066">
    <property type="entry name" value="UPP_SYNTHASE"/>
    <property type="match status" value="1"/>
</dbReference>
<organism evidence="3 4">
    <name type="scientific">Candidatus Borkfalkia excrementavium</name>
    <dbReference type="NCBI Taxonomy" id="2838505"/>
    <lineage>
        <taxon>Bacteria</taxon>
        <taxon>Bacillati</taxon>
        <taxon>Bacillota</taxon>
        <taxon>Clostridia</taxon>
        <taxon>Christensenellales</taxon>
        <taxon>Christensenellaceae</taxon>
        <taxon>Candidatus Borkfalkia</taxon>
    </lineage>
</organism>
<comment type="caution">
    <text evidence="2">Lacks conserved residue(s) required for the propagation of feature annotation.</text>
</comment>
<comment type="cofactor">
    <cofactor evidence="2">
        <name>Mg(2+)</name>
        <dbReference type="ChEBI" id="CHEBI:18420"/>
    </cofactor>
    <text evidence="2">Binds 2 magnesium ions per subunit.</text>
</comment>
<keyword evidence="1 2" id="KW-0808">Transferase</keyword>
<sequence>MRRIKLPVHVAFIMDGNGRWAKRRFRPRAFGHKMGVQNMTKICTHAFRLGVRIVTVYALSAENLMRPKEELDELFDLFRSYFGKKRERLTELEVKINVIGDITVLPEDIQEDILRVTEETANYSEGLMNICINYGARQEIVRAVNEAVSHGRFVDEASFKNFLSTSGIPDPDLIIRTGGEIRLSNFLLYQAAYSELYFSNKMWPEFSKRDLEKAIENYSARDRRFGNVRGNDS</sequence>
<feature type="binding site" evidence="2">
    <location>
        <position position="28"/>
    </location>
    <ligand>
        <name>substrate</name>
    </ligand>
</feature>
<dbReference type="InterPro" id="IPR001441">
    <property type="entry name" value="UPP_synth-like"/>
</dbReference>
<dbReference type="PANTHER" id="PTHR10291:SF0">
    <property type="entry name" value="DEHYDRODOLICHYL DIPHOSPHATE SYNTHASE 2"/>
    <property type="match status" value="1"/>
</dbReference>
<feature type="binding site" evidence="2">
    <location>
        <position position="20"/>
    </location>
    <ligand>
        <name>substrate</name>
    </ligand>
</feature>
<evidence type="ECO:0000313" key="3">
    <source>
        <dbReference type="EMBL" id="HIY78324.1"/>
    </source>
</evidence>